<dbReference type="GO" id="GO:0007189">
    <property type="term" value="P:adenylate cyclase-activating G protein-coupled receptor signaling pathway"/>
    <property type="evidence" value="ECO:0007669"/>
    <property type="project" value="TreeGrafter"/>
</dbReference>
<comment type="subcellular location">
    <subcellularLocation>
        <location evidence="1">Secreted</location>
    </subcellularLocation>
</comment>
<feature type="region of interest" description="Disordered" evidence="6">
    <location>
        <begin position="79"/>
        <end position="101"/>
    </location>
</feature>
<comment type="caution">
    <text evidence="7">The sequence shown here is derived from an EMBL/GenBank/DDBJ whole genome shotgun (WGS) entry which is preliminary data.</text>
</comment>
<dbReference type="Proteomes" id="UP001239994">
    <property type="component" value="Unassembled WGS sequence"/>
</dbReference>
<dbReference type="PANTHER" id="PTHR23414">
    <property type="entry name" value="ADRENOMEDULLIN, ADM"/>
    <property type="match status" value="1"/>
</dbReference>
<dbReference type="GO" id="GO:0003073">
    <property type="term" value="P:regulation of systemic arterial blood pressure"/>
    <property type="evidence" value="ECO:0007669"/>
    <property type="project" value="TreeGrafter"/>
</dbReference>
<reference evidence="7" key="1">
    <citation type="submission" date="2023-03" db="EMBL/GenBank/DDBJ databases">
        <title>Electrophorus voltai genome.</title>
        <authorList>
            <person name="Bian C."/>
        </authorList>
    </citation>
    <scope>NUCLEOTIDE SEQUENCE</scope>
    <source>
        <strain evidence="7">CB-2022</strain>
        <tissue evidence="7">Muscle</tissue>
    </source>
</reference>
<evidence type="ECO:0000256" key="3">
    <source>
        <dbReference type="ARBA" id="ARBA00022525"/>
    </source>
</evidence>
<evidence type="ECO:0000313" key="7">
    <source>
        <dbReference type="EMBL" id="KAK1790372.1"/>
    </source>
</evidence>
<dbReference type="AlphaFoldDB" id="A0AAD8Z0K9"/>
<keyword evidence="5" id="KW-1015">Disulfide bond</keyword>
<dbReference type="PANTHER" id="PTHR23414:SF2">
    <property type="entry name" value="PROTEIN ADM2"/>
    <property type="match status" value="1"/>
</dbReference>
<feature type="non-terminal residue" evidence="7">
    <location>
        <position position="1"/>
    </location>
</feature>
<proteinExistence type="inferred from homology"/>
<dbReference type="GO" id="GO:0005576">
    <property type="term" value="C:extracellular region"/>
    <property type="evidence" value="ECO:0007669"/>
    <property type="project" value="UniProtKB-SubCell"/>
</dbReference>
<name>A0AAD8Z0K9_9TELE</name>
<dbReference type="EMBL" id="JAROKS010000021">
    <property type="protein sequence ID" value="KAK1790372.1"/>
    <property type="molecule type" value="Genomic_DNA"/>
</dbReference>
<evidence type="ECO:0000256" key="4">
    <source>
        <dbReference type="ARBA" id="ARBA00022729"/>
    </source>
</evidence>
<keyword evidence="8" id="KW-1185">Reference proteome</keyword>
<gene>
    <name evidence="7" type="ORF">P4O66_014284</name>
</gene>
<evidence type="ECO:0000313" key="8">
    <source>
        <dbReference type="Proteomes" id="UP001239994"/>
    </source>
</evidence>
<feature type="region of interest" description="Disordered" evidence="6">
    <location>
        <begin position="134"/>
        <end position="169"/>
    </location>
</feature>
<dbReference type="InterPro" id="IPR051665">
    <property type="entry name" value="Adrenomedullin-reg_peptide"/>
</dbReference>
<keyword evidence="3" id="KW-0964">Secreted</keyword>
<protein>
    <recommendedName>
        <fullName evidence="9">Adrenomedullin 2b</fullName>
    </recommendedName>
</protein>
<comment type="similarity">
    <text evidence="2">Belongs to the adrenomedullin family.</text>
</comment>
<evidence type="ECO:0000256" key="5">
    <source>
        <dbReference type="ARBA" id="ARBA00023157"/>
    </source>
</evidence>
<dbReference type="Pfam" id="PF00214">
    <property type="entry name" value="Calc_CGRP_IAPP"/>
    <property type="match status" value="1"/>
</dbReference>
<dbReference type="GO" id="GO:0010460">
    <property type="term" value="P:positive regulation of heart rate"/>
    <property type="evidence" value="ECO:0007669"/>
    <property type="project" value="TreeGrafter"/>
</dbReference>
<organism evidence="7 8">
    <name type="scientific">Electrophorus voltai</name>
    <dbReference type="NCBI Taxonomy" id="2609070"/>
    <lineage>
        <taxon>Eukaryota</taxon>
        <taxon>Metazoa</taxon>
        <taxon>Chordata</taxon>
        <taxon>Craniata</taxon>
        <taxon>Vertebrata</taxon>
        <taxon>Euteleostomi</taxon>
        <taxon>Actinopterygii</taxon>
        <taxon>Neopterygii</taxon>
        <taxon>Teleostei</taxon>
        <taxon>Ostariophysi</taxon>
        <taxon>Gymnotiformes</taxon>
        <taxon>Gymnotoidei</taxon>
        <taxon>Gymnotidae</taxon>
        <taxon>Electrophorus</taxon>
    </lineage>
</organism>
<evidence type="ECO:0000256" key="1">
    <source>
        <dbReference type="ARBA" id="ARBA00004613"/>
    </source>
</evidence>
<dbReference type="InterPro" id="IPR021116">
    <property type="entry name" value="Calcitonin/adrenomedullin"/>
</dbReference>
<evidence type="ECO:0000256" key="6">
    <source>
        <dbReference type="SAM" id="MobiDB-lite"/>
    </source>
</evidence>
<evidence type="ECO:0008006" key="9">
    <source>
        <dbReference type="Google" id="ProtNLM"/>
    </source>
</evidence>
<accession>A0AAD8Z0K9</accession>
<feature type="compositionally biased region" description="Basic residues" evidence="6">
    <location>
        <begin position="152"/>
        <end position="168"/>
    </location>
</feature>
<evidence type="ECO:0000256" key="2">
    <source>
        <dbReference type="ARBA" id="ARBA00010575"/>
    </source>
</evidence>
<keyword evidence="4" id="KW-0732">Signal</keyword>
<sequence>CPGALQAVSCPGGVRQLLPRWDRFCRLRCIASAFSFYNFRRFQREAGRERTVMSLLKVVRVQNHSQPDRLDFMIESRQLDEGSATSPDSDQRSEDAAAPPAVSLDRGALWRALLRRNPPASSVDLTSFLHVSHTAPSMGGASAEGGEEPNRRRPRGRRHAQVRIRQHQPHGQLKRVGCILGTCQVQNLSHRLYQLLGQSGLQDSSPINPRSPHSYG</sequence>
<dbReference type="GO" id="GO:0005179">
    <property type="term" value="F:hormone activity"/>
    <property type="evidence" value="ECO:0007669"/>
    <property type="project" value="InterPro"/>
</dbReference>